<dbReference type="AlphaFoldDB" id="A0A915EP16"/>
<name>A0A915EP16_9BILA</name>
<sequence length="241" mass="28194">MDKSFFAMLKLMKLIVPSDPPSTEYNDFLLSIKLLLQEDGQIHRRKIAEEFALVDYTDNIFNIIAEGFNSFHDTRSLESESIVLSFHLMYYLSSKQLLAKMDTQRRVFYSTSIRAIFQEDVRQIFTNMAAAFHQRRGFDLMDIVSVGFVIFCTQIRLSMMFEVINEDDLWLITHALDMVPQDMVEDDVFMILYQTTCKLLVYEDVRAVTKNLMGNLDFFAGNIRMRKAKVKMIRAKLRSLD</sequence>
<proteinExistence type="predicted"/>
<reference evidence="2" key="1">
    <citation type="submission" date="2022-11" db="UniProtKB">
        <authorList>
            <consortium name="WormBaseParasite"/>
        </authorList>
    </citation>
    <scope>IDENTIFICATION</scope>
</reference>
<dbReference type="WBParaSite" id="jg7393">
    <property type="protein sequence ID" value="jg7393"/>
    <property type="gene ID" value="jg7393"/>
</dbReference>
<evidence type="ECO:0000313" key="2">
    <source>
        <dbReference type="WBParaSite" id="jg7393"/>
    </source>
</evidence>
<protein>
    <submittedName>
        <fullName evidence="2">Uncharacterized protein</fullName>
    </submittedName>
</protein>
<organism evidence="1 2">
    <name type="scientific">Ditylenchus dipsaci</name>
    <dbReference type="NCBI Taxonomy" id="166011"/>
    <lineage>
        <taxon>Eukaryota</taxon>
        <taxon>Metazoa</taxon>
        <taxon>Ecdysozoa</taxon>
        <taxon>Nematoda</taxon>
        <taxon>Chromadorea</taxon>
        <taxon>Rhabditida</taxon>
        <taxon>Tylenchina</taxon>
        <taxon>Tylenchomorpha</taxon>
        <taxon>Sphaerularioidea</taxon>
        <taxon>Anguinidae</taxon>
        <taxon>Anguininae</taxon>
        <taxon>Ditylenchus</taxon>
    </lineage>
</organism>
<dbReference type="Proteomes" id="UP000887574">
    <property type="component" value="Unplaced"/>
</dbReference>
<keyword evidence="1" id="KW-1185">Reference proteome</keyword>
<accession>A0A915EP16</accession>
<evidence type="ECO:0000313" key="1">
    <source>
        <dbReference type="Proteomes" id="UP000887574"/>
    </source>
</evidence>